<dbReference type="Gene3D" id="1.10.10.10">
    <property type="entry name" value="Winged helix-like DNA-binding domain superfamily/Winged helix DNA-binding domain"/>
    <property type="match status" value="1"/>
</dbReference>
<evidence type="ECO:0000313" key="7">
    <source>
        <dbReference type="EMBL" id="NGO73361.1"/>
    </source>
</evidence>
<sequence length="344" mass="36588">MAPDERDGMADRRLLIELLFGQMATQIVGSTVRLGLMDRIGDRERTVEDLAAECGTLPGPTHRLLRALAGLGLVSEVRPGAFAATSAGALLAEEHPHSQYDLARSFTDPLMTRAWDRLDDSLRTGGPAFDTVFGTDFFGYLKGQPELSACFNRAMGQASRGVAESLPHGYDFGRFRTVVDVGGGNGSLLAAILRAHPGSSGVVYDTAEGLGQAEETLREAGLGDRASAVAGDFFASVPEGGDLYLLKSIIHDWNDEQCATILRNIRDVLPPDGRVLIVEPVLPELANPDGGATAYLSDLNMLVNLGGRERTREDFAALCAASGLTAPAFLDVLPVFSVIETTAT</sequence>
<dbReference type="InterPro" id="IPR036390">
    <property type="entry name" value="WH_DNA-bd_sf"/>
</dbReference>
<dbReference type="SUPFAM" id="SSF53335">
    <property type="entry name" value="S-adenosyl-L-methionine-dependent methyltransferases"/>
    <property type="match status" value="1"/>
</dbReference>
<dbReference type="Pfam" id="PF08100">
    <property type="entry name" value="Dimerisation"/>
    <property type="match status" value="1"/>
</dbReference>
<reference evidence="7 8" key="1">
    <citation type="submission" date="2020-02" db="EMBL/GenBank/DDBJ databases">
        <title>Whole-genome analyses of novel actinobacteria.</title>
        <authorList>
            <person name="Sahin N."/>
            <person name="Tatar D."/>
        </authorList>
    </citation>
    <scope>NUCLEOTIDE SEQUENCE [LARGE SCALE GENOMIC DNA]</scope>
    <source>
        <strain evidence="7 8">SB3404</strain>
    </source>
</reference>
<dbReference type="EMBL" id="JAAKZZ010000704">
    <property type="protein sequence ID" value="NGO73361.1"/>
    <property type="molecule type" value="Genomic_DNA"/>
</dbReference>
<evidence type="ECO:0000256" key="4">
    <source>
        <dbReference type="PIRSR" id="PIRSR005739-1"/>
    </source>
</evidence>
<evidence type="ECO:0000259" key="5">
    <source>
        <dbReference type="Pfam" id="PF00891"/>
    </source>
</evidence>
<dbReference type="AlphaFoldDB" id="A0A6G4X9M3"/>
<gene>
    <name evidence="7" type="ORF">G5C65_34530</name>
</gene>
<protein>
    <submittedName>
        <fullName evidence="7">Methyltransferase</fullName>
    </submittedName>
</protein>
<dbReference type="GO" id="GO:0008171">
    <property type="term" value="F:O-methyltransferase activity"/>
    <property type="evidence" value="ECO:0007669"/>
    <property type="project" value="InterPro"/>
</dbReference>
<feature type="domain" description="O-methyltransferase C-terminal" evidence="5">
    <location>
        <begin position="115"/>
        <end position="323"/>
    </location>
</feature>
<dbReference type="GO" id="GO:0046983">
    <property type="term" value="F:protein dimerization activity"/>
    <property type="evidence" value="ECO:0007669"/>
    <property type="project" value="InterPro"/>
</dbReference>
<dbReference type="SUPFAM" id="SSF46785">
    <property type="entry name" value="Winged helix' DNA-binding domain"/>
    <property type="match status" value="1"/>
</dbReference>
<evidence type="ECO:0000313" key="8">
    <source>
        <dbReference type="Proteomes" id="UP000477722"/>
    </source>
</evidence>
<dbReference type="Proteomes" id="UP000477722">
    <property type="component" value="Unassembled WGS sequence"/>
</dbReference>
<dbReference type="Gene3D" id="1.10.287.1350">
    <property type="match status" value="1"/>
</dbReference>
<proteinExistence type="predicted"/>
<organism evidence="7 8">
    <name type="scientific">Streptomyces boncukensis</name>
    <dbReference type="NCBI Taxonomy" id="2711219"/>
    <lineage>
        <taxon>Bacteria</taxon>
        <taxon>Bacillati</taxon>
        <taxon>Actinomycetota</taxon>
        <taxon>Actinomycetes</taxon>
        <taxon>Kitasatosporales</taxon>
        <taxon>Streptomycetaceae</taxon>
        <taxon>Streptomyces</taxon>
    </lineage>
</organism>
<evidence type="ECO:0000256" key="1">
    <source>
        <dbReference type="ARBA" id="ARBA00022603"/>
    </source>
</evidence>
<dbReference type="RefSeq" id="WP_165303011.1">
    <property type="nucleotide sequence ID" value="NZ_JAAKZZ010000704.1"/>
</dbReference>
<accession>A0A6G4X9M3</accession>
<keyword evidence="2 7" id="KW-0808">Transferase</keyword>
<dbReference type="InterPro" id="IPR001077">
    <property type="entry name" value="COMT_C"/>
</dbReference>
<dbReference type="PANTHER" id="PTHR43712:SF2">
    <property type="entry name" value="O-METHYLTRANSFERASE CICE"/>
    <property type="match status" value="1"/>
</dbReference>
<keyword evidence="1 7" id="KW-0489">Methyltransferase</keyword>
<dbReference type="InterPro" id="IPR029063">
    <property type="entry name" value="SAM-dependent_MTases_sf"/>
</dbReference>
<dbReference type="InterPro" id="IPR036388">
    <property type="entry name" value="WH-like_DNA-bd_sf"/>
</dbReference>
<feature type="domain" description="O-methyltransferase dimerisation" evidence="6">
    <location>
        <begin position="17"/>
        <end position="92"/>
    </location>
</feature>
<evidence type="ECO:0000256" key="3">
    <source>
        <dbReference type="ARBA" id="ARBA00022691"/>
    </source>
</evidence>
<dbReference type="PIRSF" id="PIRSF005739">
    <property type="entry name" value="O-mtase"/>
    <property type="match status" value="1"/>
</dbReference>
<dbReference type="InterPro" id="IPR012967">
    <property type="entry name" value="COMT_dimerisation"/>
</dbReference>
<evidence type="ECO:0000259" key="6">
    <source>
        <dbReference type="Pfam" id="PF08100"/>
    </source>
</evidence>
<keyword evidence="8" id="KW-1185">Reference proteome</keyword>
<dbReference type="GO" id="GO:0032259">
    <property type="term" value="P:methylation"/>
    <property type="evidence" value="ECO:0007669"/>
    <property type="project" value="UniProtKB-KW"/>
</dbReference>
<dbReference type="Gene3D" id="3.40.50.150">
    <property type="entry name" value="Vaccinia Virus protein VP39"/>
    <property type="match status" value="1"/>
</dbReference>
<dbReference type="PROSITE" id="PS51683">
    <property type="entry name" value="SAM_OMT_II"/>
    <property type="match status" value="1"/>
</dbReference>
<dbReference type="InterPro" id="IPR016461">
    <property type="entry name" value="COMT-like"/>
</dbReference>
<evidence type="ECO:0000256" key="2">
    <source>
        <dbReference type="ARBA" id="ARBA00022679"/>
    </source>
</evidence>
<comment type="caution">
    <text evidence="7">The sequence shown here is derived from an EMBL/GenBank/DDBJ whole genome shotgun (WGS) entry which is preliminary data.</text>
</comment>
<dbReference type="PANTHER" id="PTHR43712">
    <property type="entry name" value="PUTATIVE (AFU_ORTHOLOGUE AFUA_4G14580)-RELATED"/>
    <property type="match status" value="1"/>
</dbReference>
<dbReference type="Pfam" id="PF00891">
    <property type="entry name" value="Methyltransf_2"/>
    <property type="match status" value="1"/>
</dbReference>
<feature type="active site" description="Proton acceptor" evidence="4">
    <location>
        <position position="251"/>
    </location>
</feature>
<name>A0A6G4X9M3_9ACTN</name>
<keyword evidence="3" id="KW-0949">S-adenosyl-L-methionine</keyword>